<keyword evidence="2 5" id="KW-0378">Hydrolase</keyword>
<dbReference type="Gene3D" id="3.30.70.360">
    <property type="match status" value="1"/>
</dbReference>
<dbReference type="RefSeq" id="WP_039936002.1">
    <property type="nucleotide sequence ID" value="NZ_AYYN01000030.1"/>
</dbReference>
<evidence type="ECO:0000256" key="2">
    <source>
        <dbReference type="ARBA" id="ARBA00022801"/>
    </source>
</evidence>
<dbReference type="NCBIfam" id="TIGR01891">
    <property type="entry name" value="amidohydrolases"/>
    <property type="match status" value="1"/>
</dbReference>
<dbReference type="Gene3D" id="3.40.630.10">
    <property type="entry name" value="Zn peptidases"/>
    <property type="match status" value="1"/>
</dbReference>
<evidence type="ECO:0000256" key="4">
    <source>
        <dbReference type="ARBA" id="ARBA00023154"/>
    </source>
</evidence>
<feature type="active site" description="Proton acceptor" evidence="5">
    <location>
        <position position="132"/>
    </location>
</feature>
<feature type="domain" description="Peptidase M20 dimerisation" evidence="7">
    <location>
        <begin position="180"/>
        <end position="274"/>
    </location>
</feature>
<feature type="binding site" evidence="6">
    <location>
        <position position="132"/>
    </location>
    <ligand>
        <name>Mn(2+)</name>
        <dbReference type="ChEBI" id="CHEBI:29035"/>
        <label>2</label>
    </ligand>
</feature>
<keyword evidence="6" id="KW-0464">Manganese</keyword>
<feature type="active site" evidence="5">
    <location>
        <position position="73"/>
    </location>
</feature>
<dbReference type="EC" id="3.5.1.47" evidence="5"/>
<dbReference type="Proteomes" id="UP000051612">
    <property type="component" value="Unassembled WGS sequence"/>
</dbReference>
<dbReference type="InterPro" id="IPR023905">
    <property type="entry name" value="AcetylDAP_deacetylase"/>
</dbReference>
<feature type="binding site" evidence="6">
    <location>
        <position position="100"/>
    </location>
    <ligand>
        <name>Mn(2+)</name>
        <dbReference type="ChEBI" id="CHEBI:29035"/>
        <label>2</label>
    </ligand>
</feature>
<organism evidence="8 9">
    <name type="scientific">Ligilactobacillus murinus DSM 20452 = NBRC 14221</name>
    <dbReference type="NCBI Taxonomy" id="1423772"/>
    <lineage>
        <taxon>Bacteria</taxon>
        <taxon>Bacillati</taxon>
        <taxon>Bacillota</taxon>
        <taxon>Bacilli</taxon>
        <taxon>Lactobacillales</taxon>
        <taxon>Lactobacillaceae</taxon>
        <taxon>Ligilactobacillus</taxon>
    </lineage>
</organism>
<dbReference type="SUPFAM" id="SSF53187">
    <property type="entry name" value="Zn-dependent exopeptidases"/>
    <property type="match status" value="1"/>
</dbReference>
<dbReference type="Pfam" id="PF01546">
    <property type="entry name" value="Peptidase_M20"/>
    <property type="match status" value="1"/>
</dbReference>
<dbReference type="PANTHER" id="PTHR11014:SF98">
    <property type="entry name" value="N-ACETYLDIAMINOPIMELATE DEACETYLASE"/>
    <property type="match status" value="1"/>
</dbReference>
<dbReference type="EMBL" id="AYYN01000030">
    <property type="protein sequence ID" value="KRM76795.1"/>
    <property type="molecule type" value="Genomic_DNA"/>
</dbReference>
<dbReference type="GO" id="GO:0050118">
    <property type="term" value="F:N-acetyldiaminopimelate deacetylase activity"/>
    <property type="evidence" value="ECO:0007669"/>
    <property type="project" value="UniProtKB-UniRule"/>
</dbReference>
<keyword evidence="6" id="KW-0479">Metal-binding</keyword>
<comment type="caution">
    <text evidence="8">The sequence shown here is derived from an EMBL/GenBank/DDBJ whole genome shotgun (WGS) entry which is preliminary data.</text>
</comment>
<dbReference type="PATRIC" id="fig|1423772.3.peg.1451"/>
<evidence type="ECO:0000256" key="3">
    <source>
        <dbReference type="ARBA" id="ARBA00022915"/>
    </source>
</evidence>
<feature type="binding site" evidence="6">
    <location>
        <position position="353"/>
    </location>
    <ligand>
        <name>Mn(2+)</name>
        <dbReference type="ChEBI" id="CHEBI:29035"/>
        <label>2</label>
    </ligand>
</feature>
<keyword evidence="3 5" id="KW-0220">Diaminopimelate biosynthesis</keyword>
<comment type="similarity">
    <text evidence="5">Belongs to the peptidase M20A family. N-acetyldiaminopimelate deacetylase subfamily.</text>
</comment>
<evidence type="ECO:0000313" key="8">
    <source>
        <dbReference type="EMBL" id="KRM76795.1"/>
    </source>
</evidence>
<feature type="binding site" evidence="6">
    <location>
        <position position="98"/>
    </location>
    <ligand>
        <name>Mn(2+)</name>
        <dbReference type="ChEBI" id="CHEBI:29035"/>
        <label>2</label>
    </ligand>
</feature>
<evidence type="ECO:0000259" key="7">
    <source>
        <dbReference type="Pfam" id="PF07687"/>
    </source>
</evidence>
<evidence type="ECO:0000256" key="5">
    <source>
        <dbReference type="HAMAP-Rule" id="MF_01692"/>
    </source>
</evidence>
<dbReference type="AlphaFoldDB" id="A0A0R2BLD4"/>
<dbReference type="InterPro" id="IPR011650">
    <property type="entry name" value="Peptidase_M20_dimer"/>
</dbReference>
<comment type="cofactor">
    <cofactor evidence="6">
        <name>Mn(2+)</name>
        <dbReference type="ChEBI" id="CHEBI:29035"/>
    </cofactor>
    <text evidence="6">The Mn(2+) ion enhances activity.</text>
</comment>
<dbReference type="InterPro" id="IPR017439">
    <property type="entry name" value="Amidohydrolase"/>
</dbReference>
<dbReference type="SUPFAM" id="SSF55031">
    <property type="entry name" value="Bacterial exopeptidase dimerisation domain"/>
    <property type="match status" value="1"/>
</dbReference>
<comment type="catalytic activity">
    <reaction evidence="5">
        <text>N-acetyl-(2S,6S)-2,6-diaminopimelate + H2O = (2S,6S)-2,6-diaminopimelate + acetate</text>
        <dbReference type="Rhea" id="RHEA:20405"/>
        <dbReference type="ChEBI" id="CHEBI:15377"/>
        <dbReference type="ChEBI" id="CHEBI:30089"/>
        <dbReference type="ChEBI" id="CHEBI:57609"/>
        <dbReference type="ChEBI" id="CHEBI:58767"/>
        <dbReference type="EC" id="3.5.1.47"/>
    </reaction>
</comment>
<feature type="binding site" evidence="6">
    <location>
        <position position="159"/>
    </location>
    <ligand>
        <name>Mn(2+)</name>
        <dbReference type="ChEBI" id="CHEBI:29035"/>
        <label>2</label>
    </ligand>
</feature>
<comment type="pathway">
    <text evidence="5">Amino-acid biosynthesis; L-lysine biosynthesis via DAP pathway; LL-2,6-diaminopimelate from (S)-tetrahydrodipicolinate (acetylase route): step 3/3.</text>
</comment>
<evidence type="ECO:0000256" key="6">
    <source>
        <dbReference type="PIRSR" id="PIRSR005962-1"/>
    </source>
</evidence>
<dbReference type="PIRSF" id="PIRSF005962">
    <property type="entry name" value="Pept_M20D_amidohydro"/>
    <property type="match status" value="1"/>
</dbReference>
<name>A0A0R2BLD4_9LACO</name>
<dbReference type="GO" id="GO:0009089">
    <property type="term" value="P:lysine biosynthetic process via diaminopimelate"/>
    <property type="evidence" value="ECO:0007669"/>
    <property type="project" value="UniProtKB-UniRule"/>
</dbReference>
<dbReference type="FunFam" id="3.30.70.360:FF:000001">
    <property type="entry name" value="N-acetyldiaminopimelate deacetylase"/>
    <property type="match status" value="1"/>
</dbReference>
<dbReference type="PANTHER" id="PTHR11014">
    <property type="entry name" value="PEPTIDASE M20 FAMILY MEMBER"/>
    <property type="match status" value="1"/>
</dbReference>
<evidence type="ECO:0000256" key="1">
    <source>
        <dbReference type="ARBA" id="ARBA00022605"/>
    </source>
</evidence>
<dbReference type="GO" id="GO:0046872">
    <property type="term" value="F:metal ion binding"/>
    <property type="evidence" value="ECO:0007669"/>
    <property type="project" value="UniProtKB-KW"/>
</dbReference>
<keyword evidence="1 5" id="KW-0028">Amino-acid biosynthesis</keyword>
<dbReference type="CDD" id="cd05670">
    <property type="entry name" value="M20_Acy1_YkuR-like"/>
    <property type="match status" value="1"/>
</dbReference>
<comment type="function">
    <text evidence="5">Catalyzes the conversion of N-acetyl-diaminopimelate to diaminopimelate and acetate.</text>
</comment>
<dbReference type="HAMAP" id="MF_01692">
    <property type="entry name" value="DapEL"/>
    <property type="match status" value="1"/>
</dbReference>
<dbReference type="InterPro" id="IPR036264">
    <property type="entry name" value="Bact_exopeptidase_dim_dom"/>
</dbReference>
<accession>A0A0R2BLD4</accession>
<sequence>MLSESKLTKIYQKLHQIPELALEEVKTKAYLQQEIAKLDQSYLEIKEISELPTALLVKVLGSDPKKTIGYRCDIDALPLTEETGLEFSSKNPGVMHACGHDIHMTVALGVLAYFATTRPKDNLIFFFQPAEESKNGGKLAYELGVFSGKWRPDEFYALHDAPELPAGAIGCNLGTLFAGTTEVDIHLYGKGGHAAYPHQANDMIVCASALIMQAQTIISRNVDPTKGGVLTFGELRAGTIRNVIAGEAMIKGTIRGLTQEMITLIQKRLREICDGVAQSFGARVELNLNQGGYLPVENDPLLTNFFIEYMQNAPDVEFIETEPKMTGEDFGYLLSKFPGTMFWLGVNDVHALHSNKLVPDQTAILKGVNAITGFLCARMKQEKEVDA</sequence>
<evidence type="ECO:0000313" key="9">
    <source>
        <dbReference type="Proteomes" id="UP000051612"/>
    </source>
</evidence>
<proteinExistence type="inferred from homology"/>
<dbReference type="GO" id="GO:0019877">
    <property type="term" value="P:diaminopimelate biosynthetic process"/>
    <property type="evidence" value="ECO:0007669"/>
    <property type="project" value="UniProtKB-UniRule"/>
</dbReference>
<gene>
    <name evidence="8" type="ORF">FC48_GL001360</name>
</gene>
<reference evidence="8 9" key="1">
    <citation type="journal article" date="2015" name="Genome Announc.">
        <title>Expanding the biotechnology potential of lactobacilli through comparative genomics of 213 strains and associated genera.</title>
        <authorList>
            <person name="Sun Z."/>
            <person name="Harris H.M."/>
            <person name="McCann A."/>
            <person name="Guo C."/>
            <person name="Argimon S."/>
            <person name="Zhang W."/>
            <person name="Yang X."/>
            <person name="Jeffery I.B."/>
            <person name="Cooney J.C."/>
            <person name="Kagawa T.F."/>
            <person name="Liu W."/>
            <person name="Song Y."/>
            <person name="Salvetti E."/>
            <person name="Wrobel A."/>
            <person name="Rasinkangas P."/>
            <person name="Parkhill J."/>
            <person name="Rea M.C."/>
            <person name="O'Sullivan O."/>
            <person name="Ritari J."/>
            <person name="Douillard F.P."/>
            <person name="Paul Ross R."/>
            <person name="Yang R."/>
            <person name="Briner A.E."/>
            <person name="Felis G.E."/>
            <person name="de Vos W.M."/>
            <person name="Barrangou R."/>
            <person name="Klaenhammer T.R."/>
            <person name="Caufield P.W."/>
            <person name="Cui Y."/>
            <person name="Zhang H."/>
            <person name="O'Toole P.W."/>
        </authorList>
    </citation>
    <scope>NUCLEOTIDE SEQUENCE [LARGE SCALE GENOMIC DNA]</scope>
    <source>
        <strain evidence="8 9">DSM 20452</strain>
    </source>
</reference>
<keyword evidence="4 5" id="KW-0457">Lysine biosynthesis</keyword>
<dbReference type="UniPathway" id="UPA00034">
    <property type="reaction ID" value="UER00024"/>
</dbReference>
<dbReference type="Pfam" id="PF07687">
    <property type="entry name" value="M20_dimer"/>
    <property type="match status" value="1"/>
</dbReference>
<dbReference type="InterPro" id="IPR002933">
    <property type="entry name" value="Peptidase_M20"/>
</dbReference>
<protein>
    <recommendedName>
        <fullName evidence="5">N-acetyldiaminopimelate deacetylase</fullName>
        <ecNumber evidence="5">3.5.1.47</ecNumber>
    </recommendedName>
</protein>